<dbReference type="SUPFAM" id="SSF47384">
    <property type="entry name" value="Homodimeric domain of signal transducing histidine kinase"/>
    <property type="match status" value="1"/>
</dbReference>
<dbReference type="InterPro" id="IPR003594">
    <property type="entry name" value="HATPase_dom"/>
</dbReference>
<feature type="transmembrane region" description="Helical" evidence="14">
    <location>
        <begin position="12"/>
        <end position="36"/>
    </location>
</feature>
<accession>A0AB73T3A6</accession>
<keyword evidence="6" id="KW-0808">Transferase</keyword>
<keyword evidence="8" id="KW-0547">Nucleotide-binding</keyword>
<evidence type="ECO:0000256" key="5">
    <source>
        <dbReference type="ARBA" id="ARBA00022553"/>
    </source>
</evidence>
<evidence type="ECO:0000256" key="2">
    <source>
        <dbReference type="ARBA" id="ARBA00004651"/>
    </source>
</evidence>
<dbReference type="PROSITE" id="PS50109">
    <property type="entry name" value="HIS_KIN"/>
    <property type="match status" value="1"/>
</dbReference>
<evidence type="ECO:0000256" key="11">
    <source>
        <dbReference type="ARBA" id="ARBA00022989"/>
    </source>
</evidence>
<reference evidence="16 17" key="1">
    <citation type="submission" date="2018-05" db="EMBL/GenBank/DDBJ databases">
        <authorList>
            <person name="Goeker M."/>
            <person name="Huntemann M."/>
            <person name="Clum A."/>
            <person name="Pillay M."/>
            <person name="Palaniappan K."/>
            <person name="Varghese N."/>
            <person name="Mikhailova N."/>
            <person name="Stamatis D."/>
            <person name="Reddy T."/>
            <person name="Daum C."/>
            <person name="Shapiro N."/>
            <person name="Ivanova N."/>
            <person name="Kyrpides N."/>
            <person name="Woyke T."/>
        </authorList>
    </citation>
    <scope>NUCLEOTIDE SEQUENCE [LARGE SCALE GENOMIC DNA]</scope>
    <source>
        <strain evidence="16 17">DSM 26524</strain>
    </source>
</reference>
<evidence type="ECO:0000259" key="15">
    <source>
        <dbReference type="PROSITE" id="PS50109"/>
    </source>
</evidence>
<dbReference type="Proteomes" id="UP000245412">
    <property type="component" value="Unassembled WGS sequence"/>
</dbReference>
<evidence type="ECO:0000256" key="14">
    <source>
        <dbReference type="SAM" id="Phobius"/>
    </source>
</evidence>
<keyword evidence="11 14" id="KW-1133">Transmembrane helix</keyword>
<comment type="caution">
    <text evidence="16">The sequence shown here is derived from an EMBL/GenBank/DDBJ whole genome shotgun (WGS) entry which is preliminary data.</text>
</comment>
<evidence type="ECO:0000256" key="4">
    <source>
        <dbReference type="ARBA" id="ARBA00022475"/>
    </source>
</evidence>
<evidence type="ECO:0000256" key="7">
    <source>
        <dbReference type="ARBA" id="ARBA00022692"/>
    </source>
</evidence>
<dbReference type="InterPro" id="IPR036097">
    <property type="entry name" value="HisK_dim/P_sf"/>
</dbReference>
<dbReference type="SUPFAM" id="SSF55874">
    <property type="entry name" value="ATPase domain of HSP90 chaperone/DNA topoisomerase II/histidine kinase"/>
    <property type="match status" value="1"/>
</dbReference>
<dbReference type="InterPro" id="IPR003661">
    <property type="entry name" value="HisK_dim/P_dom"/>
</dbReference>
<evidence type="ECO:0000256" key="6">
    <source>
        <dbReference type="ARBA" id="ARBA00022679"/>
    </source>
</evidence>
<feature type="domain" description="Histidine kinase" evidence="15">
    <location>
        <begin position="252"/>
        <end position="470"/>
    </location>
</feature>
<dbReference type="GO" id="GO:0005524">
    <property type="term" value="F:ATP binding"/>
    <property type="evidence" value="ECO:0007669"/>
    <property type="project" value="UniProtKB-KW"/>
</dbReference>
<keyword evidence="9 16" id="KW-0418">Kinase</keyword>
<sequence length="475" mass="53645">MKNRLKYSPLLRIIAFLSALFLIIVALAIGMFYYAFSIPEPEGLSLASWPNTFTNNFSIWIEYEDETVSVKEIGLDRLDEYGLWVQIIDEAGQEVFSHNKPENYPAEYSISELVTLAAGKSEDGNTLFISSFEDSDKTLNYIVGFPYAVGKYTLYYNGENVARLSPMVRNIILIAACMLVICAFVYAFWLSRKLSAIMDSIRKISLHCYKPAKETGIFGEVYGALNQMDMEIRRSSEIQEETDRTRKEWIANITHDLKTPLSPIKGYAEFLTDGSSPDRKTVRDYGKIILKNVTYIENLINDLKLTYQLEAGVIPYTPQKIRTIRFLKELVIDIANDPGFSERVIEFESSMPEMTAEFDPDLICRAVQNIIINALVHNGPDTKVKISVSKVSENRFHISIRDNGKGMSQAELSGLWRRYYRGTDTQKKPEGSGLGLAIAKQIIILHGGDITVSSEPGRGTEFLIILPLKNENADN</sequence>
<dbReference type="PANTHER" id="PTHR45528">
    <property type="entry name" value="SENSOR HISTIDINE KINASE CPXA"/>
    <property type="match status" value="1"/>
</dbReference>
<dbReference type="CDD" id="cd00075">
    <property type="entry name" value="HATPase"/>
    <property type="match status" value="1"/>
</dbReference>
<evidence type="ECO:0000256" key="3">
    <source>
        <dbReference type="ARBA" id="ARBA00012438"/>
    </source>
</evidence>
<keyword evidence="5" id="KW-0597">Phosphoprotein</keyword>
<dbReference type="GO" id="GO:0000155">
    <property type="term" value="F:phosphorelay sensor kinase activity"/>
    <property type="evidence" value="ECO:0007669"/>
    <property type="project" value="InterPro"/>
</dbReference>
<keyword evidence="7 14" id="KW-0812">Transmembrane</keyword>
<name>A0AB73T3A6_9FIRM</name>
<dbReference type="SMART" id="SM00387">
    <property type="entry name" value="HATPase_c"/>
    <property type="match status" value="1"/>
</dbReference>
<proteinExistence type="predicted"/>
<dbReference type="InterPro" id="IPR036890">
    <property type="entry name" value="HATPase_C_sf"/>
</dbReference>
<dbReference type="InterPro" id="IPR005467">
    <property type="entry name" value="His_kinase_dom"/>
</dbReference>
<evidence type="ECO:0000256" key="1">
    <source>
        <dbReference type="ARBA" id="ARBA00000085"/>
    </source>
</evidence>
<dbReference type="InterPro" id="IPR004358">
    <property type="entry name" value="Sig_transdc_His_kin-like_C"/>
</dbReference>
<evidence type="ECO:0000256" key="12">
    <source>
        <dbReference type="ARBA" id="ARBA00023012"/>
    </source>
</evidence>
<dbReference type="PANTHER" id="PTHR45528:SF1">
    <property type="entry name" value="SENSOR HISTIDINE KINASE CPXA"/>
    <property type="match status" value="1"/>
</dbReference>
<organism evidence="16 17">
    <name type="scientific">Murimonas intestini</name>
    <dbReference type="NCBI Taxonomy" id="1337051"/>
    <lineage>
        <taxon>Bacteria</taxon>
        <taxon>Bacillati</taxon>
        <taxon>Bacillota</taxon>
        <taxon>Clostridia</taxon>
        <taxon>Lachnospirales</taxon>
        <taxon>Lachnospiraceae</taxon>
        <taxon>Murimonas</taxon>
    </lineage>
</organism>
<keyword evidence="10" id="KW-0067">ATP-binding</keyword>
<evidence type="ECO:0000256" key="10">
    <source>
        <dbReference type="ARBA" id="ARBA00022840"/>
    </source>
</evidence>
<dbReference type="EC" id="2.7.13.3" evidence="3"/>
<dbReference type="Gene3D" id="1.10.287.130">
    <property type="match status" value="1"/>
</dbReference>
<comment type="subcellular location">
    <subcellularLocation>
        <location evidence="2">Cell membrane</location>
        <topology evidence="2">Multi-pass membrane protein</topology>
    </subcellularLocation>
</comment>
<comment type="catalytic activity">
    <reaction evidence="1">
        <text>ATP + protein L-histidine = ADP + protein N-phospho-L-histidine.</text>
        <dbReference type="EC" id="2.7.13.3"/>
    </reaction>
</comment>
<dbReference type="Gene3D" id="3.30.565.10">
    <property type="entry name" value="Histidine kinase-like ATPase, C-terminal domain"/>
    <property type="match status" value="1"/>
</dbReference>
<dbReference type="Pfam" id="PF00512">
    <property type="entry name" value="HisKA"/>
    <property type="match status" value="1"/>
</dbReference>
<evidence type="ECO:0000256" key="13">
    <source>
        <dbReference type="ARBA" id="ARBA00023136"/>
    </source>
</evidence>
<dbReference type="SMART" id="SM00388">
    <property type="entry name" value="HisKA"/>
    <property type="match status" value="1"/>
</dbReference>
<dbReference type="CDD" id="cd00082">
    <property type="entry name" value="HisKA"/>
    <property type="match status" value="1"/>
</dbReference>
<protein>
    <recommendedName>
        <fullName evidence="3">histidine kinase</fullName>
        <ecNumber evidence="3">2.7.13.3</ecNumber>
    </recommendedName>
</protein>
<dbReference type="RefSeq" id="WP_109627058.1">
    <property type="nucleotide sequence ID" value="NZ_JANKBI010000024.1"/>
</dbReference>
<dbReference type="AlphaFoldDB" id="A0AB73T3A6"/>
<dbReference type="Pfam" id="PF02518">
    <property type="entry name" value="HATPase_c"/>
    <property type="match status" value="1"/>
</dbReference>
<dbReference type="EMBL" id="QGGY01000007">
    <property type="protein sequence ID" value="PWJ75193.1"/>
    <property type="molecule type" value="Genomic_DNA"/>
</dbReference>
<evidence type="ECO:0000256" key="8">
    <source>
        <dbReference type="ARBA" id="ARBA00022741"/>
    </source>
</evidence>
<evidence type="ECO:0000313" key="16">
    <source>
        <dbReference type="EMBL" id="PWJ75193.1"/>
    </source>
</evidence>
<dbReference type="PRINTS" id="PR00344">
    <property type="entry name" value="BCTRLSENSOR"/>
</dbReference>
<feature type="transmembrane region" description="Helical" evidence="14">
    <location>
        <begin position="171"/>
        <end position="190"/>
    </location>
</feature>
<keyword evidence="17" id="KW-1185">Reference proteome</keyword>
<dbReference type="InterPro" id="IPR050398">
    <property type="entry name" value="HssS/ArlS-like"/>
</dbReference>
<keyword evidence="4" id="KW-1003">Cell membrane</keyword>
<evidence type="ECO:0000313" key="17">
    <source>
        <dbReference type="Proteomes" id="UP000245412"/>
    </source>
</evidence>
<dbReference type="GO" id="GO:0005886">
    <property type="term" value="C:plasma membrane"/>
    <property type="evidence" value="ECO:0007669"/>
    <property type="project" value="UniProtKB-SubCell"/>
</dbReference>
<keyword evidence="12" id="KW-0902">Two-component regulatory system</keyword>
<gene>
    <name evidence="16" type="ORF">C7383_107200</name>
</gene>
<keyword evidence="13 14" id="KW-0472">Membrane</keyword>
<evidence type="ECO:0000256" key="9">
    <source>
        <dbReference type="ARBA" id="ARBA00022777"/>
    </source>
</evidence>